<dbReference type="Gene3D" id="1.10.10.10">
    <property type="entry name" value="Winged helix-like DNA-binding domain superfamily/Winged helix DNA-binding domain"/>
    <property type="match status" value="1"/>
</dbReference>
<keyword evidence="2" id="KW-0678">Repressor</keyword>
<comment type="cofactor">
    <cofactor evidence="7">
        <name>Zn(2+)</name>
        <dbReference type="ChEBI" id="CHEBI:29105"/>
    </cofactor>
    <text evidence="7">Binds 1 zinc ion per subunit.</text>
</comment>
<comment type="similarity">
    <text evidence="1">Belongs to the Fur family.</text>
</comment>
<dbReference type="InterPro" id="IPR043135">
    <property type="entry name" value="Fur_C"/>
</dbReference>
<feature type="binding site" evidence="7">
    <location>
        <position position="114"/>
    </location>
    <ligand>
        <name>Zn(2+)</name>
        <dbReference type="ChEBI" id="CHEBI:29105"/>
    </ligand>
</feature>
<keyword evidence="5" id="KW-0238">DNA-binding</keyword>
<proteinExistence type="inferred from homology"/>
<name>A0A850LI27_9RHOB</name>
<keyword evidence="6" id="KW-0804">Transcription</keyword>
<dbReference type="GO" id="GO:0000976">
    <property type="term" value="F:transcription cis-regulatory region binding"/>
    <property type="evidence" value="ECO:0007669"/>
    <property type="project" value="TreeGrafter"/>
</dbReference>
<protein>
    <submittedName>
        <fullName evidence="9">Transcriptional repressor</fullName>
    </submittedName>
</protein>
<dbReference type="GO" id="GO:0003700">
    <property type="term" value="F:DNA-binding transcription factor activity"/>
    <property type="evidence" value="ECO:0007669"/>
    <property type="project" value="InterPro"/>
</dbReference>
<evidence type="ECO:0000256" key="8">
    <source>
        <dbReference type="PIRSR" id="PIRSR602481-2"/>
    </source>
</evidence>
<dbReference type="EMBL" id="JABXIY010000028">
    <property type="protein sequence ID" value="NVK97563.1"/>
    <property type="molecule type" value="Genomic_DNA"/>
</dbReference>
<feature type="binding site" evidence="7">
    <location>
        <position position="151"/>
    </location>
    <ligand>
        <name>Zn(2+)</name>
        <dbReference type="ChEBI" id="CHEBI:29105"/>
    </ligand>
</feature>
<evidence type="ECO:0000256" key="3">
    <source>
        <dbReference type="ARBA" id="ARBA00022833"/>
    </source>
</evidence>
<evidence type="ECO:0000256" key="2">
    <source>
        <dbReference type="ARBA" id="ARBA00022491"/>
    </source>
</evidence>
<sequence>MTAKGFERHDHSQCIATALHQAERHCAAHKLQFTPVRRRVLEILLDRHRAMGAYEILDILAADGLGSQPPVAYRALDFLVQNGFAHRIERLNAYTACAHPEEDHVPAFLICRNCKAVAEAGTELEQGRLGKAAAEAGFTIERIVVEAEGLCPGCAGQAA</sequence>
<feature type="binding site" evidence="7">
    <location>
        <position position="111"/>
    </location>
    <ligand>
        <name>Zn(2+)</name>
        <dbReference type="ChEBI" id="CHEBI:29105"/>
    </ligand>
</feature>
<feature type="binding site" evidence="8">
    <location>
        <position position="103"/>
    </location>
    <ligand>
        <name>Fe cation</name>
        <dbReference type="ChEBI" id="CHEBI:24875"/>
    </ligand>
</feature>
<evidence type="ECO:0000256" key="5">
    <source>
        <dbReference type="ARBA" id="ARBA00023125"/>
    </source>
</evidence>
<dbReference type="GO" id="GO:0008270">
    <property type="term" value="F:zinc ion binding"/>
    <property type="evidence" value="ECO:0007669"/>
    <property type="project" value="TreeGrafter"/>
</dbReference>
<dbReference type="Proteomes" id="UP000565723">
    <property type="component" value="Unassembled WGS sequence"/>
</dbReference>
<feature type="binding site" evidence="7">
    <location>
        <position position="154"/>
    </location>
    <ligand>
        <name>Zn(2+)</name>
        <dbReference type="ChEBI" id="CHEBI:29105"/>
    </ligand>
</feature>
<dbReference type="AlphaFoldDB" id="A0A850LI27"/>
<keyword evidence="7" id="KW-0479">Metal-binding</keyword>
<dbReference type="InterPro" id="IPR036388">
    <property type="entry name" value="WH-like_DNA-bd_sf"/>
</dbReference>
<dbReference type="GO" id="GO:0045892">
    <property type="term" value="P:negative regulation of DNA-templated transcription"/>
    <property type="evidence" value="ECO:0007669"/>
    <property type="project" value="TreeGrafter"/>
</dbReference>
<evidence type="ECO:0000313" key="10">
    <source>
        <dbReference type="Proteomes" id="UP000565723"/>
    </source>
</evidence>
<evidence type="ECO:0000313" key="9">
    <source>
        <dbReference type="EMBL" id="NVK97563.1"/>
    </source>
</evidence>
<evidence type="ECO:0000256" key="4">
    <source>
        <dbReference type="ARBA" id="ARBA00023015"/>
    </source>
</evidence>
<dbReference type="InterPro" id="IPR036390">
    <property type="entry name" value="WH_DNA-bd_sf"/>
</dbReference>
<dbReference type="Gene3D" id="3.30.1490.190">
    <property type="match status" value="1"/>
</dbReference>
<dbReference type="RefSeq" id="WP_011046734.1">
    <property type="nucleotide sequence ID" value="NZ_CP076685.1"/>
</dbReference>
<accession>A0A850LI27</accession>
<evidence type="ECO:0000256" key="6">
    <source>
        <dbReference type="ARBA" id="ARBA00023163"/>
    </source>
</evidence>
<keyword evidence="3 7" id="KW-0862">Zinc</keyword>
<organism evidence="9 10">
    <name type="scientific">Ruegeria pomeroyi</name>
    <dbReference type="NCBI Taxonomy" id="89184"/>
    <lineage>
        <taxon>Bacteria</taxon>
        <taxon>Pseudomonadati</taxon>
        <taxon>Pseudomonadota</taxon>
        <taxon>Alphaproteobacteria</taxon>
        <taxon>Rhodobacterales</taxon>
        <taxon>Roseobacteraceae</taxon>
        <taxon>Ruegeria</taxon>
    </lineage>
</organism>
<reference evidence="9 10" key="1">
    <citation type="journal article" date="2020" name="Proc. Natl. Acad. Sci. U.S.A.">
        <title>Ecological drivers of bacterial community assembly in synthetic phycospheres.</title>
        <authorList>
            <person name="Fu H."/>
            <person name="Uchimiya M."/>
            <person name="Gore J."/>
            <person name="Moran M.A."/>
        </authorList>
    </citation>
    <scope>NUCLEOTIDE SEQUENCE [LARGE SCALE GENOMIC DNA]</scope>
    <source>
        <strain evidence="9">HF-Din03</strain>
    </source>
</reference>
<keyword evidence="8" id="KW-0408">Iron</keyword>
<dbReference type="PANTHER" id="PTHR33202">
    <property type="entry name" value="ZINC UPTAKE REGULATION PROTEIN"/>
    <property type="match status" value="1"/>
</dbReference>
<dbReference type="PANTHER" id="PTHR33202:SF6">
    <property type="entry name" value="ZINC UPTAKE REGULATION PROTEIN"/>
    <property type="match status" value="1"/>
</dbReference>
<dbReference type="GO" id="GO:0005829">
    <property type="term" value="C:cytosol"/>
    <property type="evidence" value="ECO:0007669"/>
    <property type="project" value="TreeGrafter"/>
</dbReference>
<gene>
    <name evidence="9" type="ORF">HW564_11580</name>
</gene>
<keyword evidence="4" id="KW-0805">Transcription regulation</keyword>
<evidence type="ECO:0000256" key="1">
    <source>
        <dbReference type="ARBA" id="ARBA00007957"/>
    </source>
</evidence>
<dbReference type="SUPFAM" id="SSF46785">
    <property type="entry name" value="Winged helix' DNA-binding domain"/>
    <property type="match status" value="1"/>
</dbReference>
<comment type="cofactor">
    <cofactor evidence="8">
        <name>Mn(2+)</name>
        <dbReference type="ChEBI" id="CHEBI:29035"/>
    </cofactor>
    <cofactor evidence="8">
        <name>Fe(2+)</name>
        <dbReference type="ChEBI" id="CHEBI:29033"/>
    </cofactor>
    <text evidence="8">Binds 1 Mn(2+) or Fe(2+) ion per subunit.</text>
</comment>
<dbReference type="OMA" id="FIGCSHP"/>
<comment type="caution">
    <text evidence="9">The sequence shown here is derived from an EMBL/GenBank/DDBJ whole genome shotgun (WGS) entry which is preliminary data.</text>
</comment>
<dbReference type="GO" id="GO:1900376">
    <property type="term" value="P:regulation of secondary metabolite biosynthetic process"/>
    <property type="evidence" value="ECO:0007669"/>
    <property type="project" value="TreeGrafter"/>
</dbReference>
<evidence type="ECO:0000256" key="7">
    <source>
        <dbReference type="PIRSR" id="PIRSR602481-1"/>
    </source>
</evidence>
<dbReference type="InterPro" id="IPR002481">
    <property type="entry name" value="FUR"/>
</dbReference>